<dbReference type="EC" id="3.5.4.26" evidence="9"/>
<evidence type="ECO:0000256" key="9">
    <source>
        <dbReference type="PIRNR" id="PIRNR006769"/>
    </source>
</evidence>
<evidence type="ECO:0000256" key="4">
    <source>
        <dbReference type="ARBA" id="ARBA00007417"/>
    </source>
</evidence>
<dbReference type="PIRSF" id="PIRSF006769">
    <property type="entry name" value="RibD"/>
    <property type="match status" value="1"/>
</dbReference>
<dbReference type="Proteomes" id="UP000739284">
    <property type="component" value="Unassembled WGS sequence"/>
</dbReference>
<evidence type="ECO:0000256" key="8">
    <source>
        <dbReference type="ARBA" id="ARBA00023268"/>
    </source>
</evidence>
<sequence>MLPDQTSSVQNRSDELPADERYMARAFELARLGRFTTTPNPNVGCVIVLNGEIVGEGYHLRAGEPHAEVHALRMAGEKARGATAYVTLEPCSHHGRTPPCADALLAAGVARVVAAMQDPNPEVAGRGLYRLKQNDIDVSHGLMHSQAEAVNLGFLKRMRTGFPYVQLKMGASLDGRTAMASGESQWITSPAARADVQRFRAESSAILSTSATVLADNPSLNVRWSELGSEVQAIYPERNLRQPLRIILDSQNRVTPQHQLVNIPGEVLLARLETDSQVWPESVEQWCVAGRDNRIDLVLLMMQLAKRQINSIWVEAGAQLAGALLQAGLVDELIVYMAPKLLGHNGRALCELPGLQHLADTPEFAFSDIRQIGPDLRLRLKPVY</sequence>
<dbReference type="NCBIfam" id="TIGR00326">
    <property type="entry name" value="eubact_ribD"/>
    <property type="match status" value="1"/>
</dbReference>
<evidence type="ECO:0000259" key="10">
    <source>
        <dbReference type="PROSITE" id="PS51747"/>
    </source>
</evidence>
<dbReference type="InterPro" id="IPR004794">
    <property type="entry name" value="Eubact_RibD"/>
</dbReference>
<keyword evidence="9" id="KW-0479">Metal-binding</keyword>
<keyword evidence="6 9" id="KW-0521">NADP</keyword>
<dbReference type="Pfam" id="PF01872">
    <property type="entry name" value="RibD_C"/>
    <property type="match status" value="1"/>
</dbReference>
<evidence type="ECO:0000256" key="2">
    <source>
        <dbReference type="ARBA" id="ARBA00004882"/>
    </source>
</evidence>
<comment type="catalytic activity">
    <reaction evidence="9">
        <text>5-amino-6-(5-phospho-D-ribitylamino)uracil + NADP(+) = 5-amino-6-(5-phospho-D-ribosylamino)uracil + NADPH + H(+)</text>
        <dbReference type="Rhea" id="RHEA:17845"/>
        <dbReference type="ChEBI" id="CHEBI:15378"/>
        <dbReference type="ChEBI" id="CHEBI:57783"/>
        <dbReference type="ChEBI" id="CHEBI:58349"/>
        <dbReference type="ChEBI" id="CHEBI:58421"/>
        <dbReference type="ChEBI" id="CHEBI:58453"/>
        <dbReference type="EC" id="1.1.1.193"/>
    </reaction>
</comment>
<evidence type="ECO:0000256" key="5">
    <source>
        <dbReference type="ARBA" id="ARBA00022619"/>
    </source>
</evidence>
<evidence type="ECO:0000256" key="7">
    <source>
        <dbReference type="ARBA" id="ARBA00023002"/>
    </source>
</evidence>
<dbReference type="CDD" id="cd01284">
    <property type="entry name" value="Riboflavin_deaminase-reductase"/>
    <property type="match status" value="1"/>
</dbReference>
<dbReference type="PANTHER" id="PTHR38011">
    <property type="entry name" value="DIHYDROFOLATE REDUCTASE FAMILY PROTEIN (AFU_ORTHOLOGUE AFUA_8G06820)"/>
    <property type="match status" value="1"/>
</dbReference>
<dbReference type="NCBIfam" id="TIGR00227">
    <property type="entry name" value="ribD_Cterm"/>
    <property type="match status" value="1"/>
</dbReference>
<comment type="similarity">
    <text evidence="4 9">In the C-terminal section; belongs to the HTP reductase family.</text>
</comment>
<comment type="similarity">
    <text evidence="3 9">In the N-terminal section; belongs to the cytidine and deoxycytidylate deaminase family.</text>
</comment>
<evidence type="ECO:0000256" key="1">
    <source>
        <dbReference type="ARBA" id="ARBA00002151"/>
    </source>
</evidence>
<dbReference type="PROSITE" id="PS00903">
    <property type="entry name" value="CYT_DCMP_DEAMINASES_1"/>
    <property type="match status" value="1"/>
</dbReference>
<dbReference type="PROSITE" id="PS51747">
    <property type="entry name" value="CYT_DCMP_DEAMINASES_2"/>
    <property type="match status" value="1"/>
</dbReference>
<dbReference type="InterPro" id="IPR002125">
    <property type="entry name" value="CMP_dCMP_dom"/>
</dbReference>
<feature type="domain" description="CMP/dCMP-type deaminase" evidence="10">
    <location>
        <begin position="17"/>
        <end position="139"/>
    </location>
</feature>
<evidence type="ECO:0000256" key="6">
    <source>
        <dbReference type="ARBA" id="ARBA00022857"/>
    </source>
</evidence>
<comment type="cofactor">
    <cofactor evidence="9">
        <name>Zn(2+)</name>
        <dbReference type="ChEBI" id="CHEBI:29105"/>
    </cofactor>
    <text evidence="9">Binds 1 zinc ion.</text>
</comment>
<comment type="catalytic activity">
    <reaction evidence="9">
        <text>2,5-diamino-6-hydroxy-4-(5-phosphoribosylamino)-pyrimidine + H2O + H(+) = 5-amino-6-(5-phospho-D-ribosylamino)uracil + NH4(+)</text>
        <dbReference type="Rhea" id="RHEA:21868"/>
        <dbReference type="ChEBI" id="CHEBI:15377"/>
        <dbReference type="ChEBI" id="CHEBI:15378"/>
        <dbReference type="ChEBI" id="CHEBI:28938"/>
        <dbReference type="ChEBI" id="CHEBI:58453"/>
        <dbReference type="ChEBI" id="CHEBI:58614"/>
        <dbReference type="EC" id="3.5.4.26"/>
    </reaction>
</comment>
<name>A0ABS6LNL8_9GAMM</name>
<dbReference type="InterPro" id="IPR050765">
    <property type="entry name" value="Riboflavin_Biosynth_HTPR"/>
</dbReference>
<dbReference type="NCBIfam" id="NF008052">
    <property type="entry name" value="PRK10786.1"/>
    <property type="match status" value="1"/>
</dbReference>
<comment type="caution">
    <text evidence="11">The sequence shown here is derived from an EMBL/GenBank/DDBJ whole genome shotgun (WGS) entry which is preliminary data.</text>
</comment>
<dbReference type="InterPro" id="IPR016192">
    <property type="entry name" value="APOBEC/CMP_deaminase_Zn-bd"/>
</dbReference>
<organism evidence="11 12">
    <name type="scientific">Rahnella ecdela</name>
    <dbReference type="NCBI Taxonomy" id="2816250"/>
    <lineage>
        <taxon>Bacteria</taxon>
        <taxon>Pseudomonadati</taxon>
        <taxon>Pseudomonadota</taxon>
        <taxon>Gammaproteobacteria</taxon>
        <taxon>Enterobacterales</taxon>
        <taxon>Yersiniaceae</taxon>
        <taxon>Rahnella</taxon>
    </lineage>
</organism>
<comment type="pathway">
    <text evidence="2 9">Cofactor biosynthesis; riboflavin biosynthesis; 5-amino-6-(D-ribitylamino)uracil from GTP: step 2/4.</text>
</comment>
<dbReference type="EC" id="1.1.1.193" evidence="9"/>
<dbReference type="PANTHER" id="PTHR38011:SF7">
    <property type="entry name" value="2,5-DIAMINO-6-RIBOSYLAMINO-4(3H)-PYRIMIDINONE 5'-PHOSPHATE REDUCTASE"/>
    <property type="match status" value="1"/>
</dbReference>
<keyword evidence="8" id="KW-0511">Multifunctional enzyme</keyword>
<keyword evidence="9" id="KW-0378">Hydrolase</keyword>
<keyword evidence="7 9" id="KW-0560">Oxidoreductase</keyword>
<accession>A0ABS6LNL8</accession>
<comment type="pathway">
    <text evidence="9">Cofactor biosynthesis; riboflavin biosynthesis; 5-amino-6-(D-ribitylamino)uracil from GTP: step 3/4.</text>
</comment>
<gene>
    <name evidence="11" type="primary">ribD</name>
    <name evidence="11" type="ORF">J1784_24490</name>
</gene>
<dbReference type="EMBL" id="JAFMOY010000133">
    <property type="protein sequence ID" value="MBU9848151.1"/>
    <property type="molecule type" value="Genomic_DNA"/>
</dbReference>
<comment type="function">
    <text evidence="1 9">Converts 2,5-diamino-6-(ribosylamino)-4(3h)-pyrimidinone 5'-phosphate into 5-amino-6-(ribosylamino)-2,4(1h,3h)-pyrimidinedione 5'-phosphate.</text>
</comment>
<keyword evidence="12" id="KW-1185">Reference proteome</keyword>
<dbReference type="Pfam" id="PF00383">
    <property type="entry name" value="dCMP_cyt_deam_1"/>
    <property type="match status" value="1"/>
</dbReference>
<keyword evidence="5 9" id="KW-0686">Riboflavin biosynthesis</keyword>
<dbReference type="InterPro" id="IPR011549">
    <property type="entry name" value="RibD_C"/>
</dbReference>
<proteinExistence type="inferred from homology"/>
<dbReference type="RefSeq" id="WP_217151339.1">
    <property type="nucleotide sequence ID" value="NZ_JAFMOY010000133.1"/>
</dbReference>
<reference evidence="11 12" key="1">
    <citation type="submission" date="2021-03" db="EMBL/GenBank/DDBJ databases">
        <title>Five novel Rahnella species.</title>
        <authorList>
            <person name="Brady C."/>
            <person name="Asselin J."/>
            <person name="Beer S."/>
            <person name="Bruberg M.B."/>
            <person name="Crampton B."/>
            <person name="Venter S."/>
            <person name="Arnold D."/>
            <person name="Denman S."/>
        </authorList>
    </citation>
    <scope>NUCLEOTIDE SEQUENCE [LARGE SCALE GENOMIC DNA]</scope>
    <source>
        <strain evidence="11 12">FRB 231</strain>
    </source>
</reference>
<dbReference type="InterPro" id="IPR002734">
    <property type="entry name" value="RibDG_C"/>
</dbReference>
<protein>
    <recommendedName>
        <fullName evidence="9">Riboflavin biosynthesis protein RibD</fullName>
    </recommendedName>
    <domain>
        <recommendedName>
            <fullName evidence="9">Diaminohydroxyphosphoribosylaminopyrimidine deaminase</fullName>
            <shortName evidence="9">DRAP deaminase</shortName>
            <ecNumber evidence="9">3.5.4.26</ecNumber>
        </recommendedName>
        <alternativeName>
            <fullName evidence="9">Riboflavin-specific deaminase</fullName>
        </alternativeName>
    </domain>
    <domain>
        <recommendedName>
            <fullName evidence="9">5-amino-6-(5-phosphoribosylamino)uracil reductase</fullName>
            <ecNumber evidence="9">1.1.1.193</ecNumber>
        </recommendedName>
        <alternativeName>
            <fullName evidence="9">HTP reductase</fullName>
        </alternativeName>
    </domain>
</protein>
<keyword evidence="9" id="KW-0862">Zinc</keyword>
<evidence type="ECO:0000256" key="3">
    <source>
        <dbReference type="ARBA" id="ARBA00005259"/>
    </source>
</evidence>
<evidence type="ECO:0000313" key="12">
    <source>
        <dbReference type="Proteomes" id="UP000739284"/>
    </source>
</evidence>
<evidence type="ECO:0000313" key="11">
    <source>
        <dbReference type="EMBL" id="MBU9848151.1"/>
    </source>
</evidence>